<dbReference type="SUPFAM" id="SSF53098">
    <property type="entry name" value="Ribonuclease H-like"/>
    <property type="match status" value="1"/>
</dbReference>
<organism evidence="4 5">
    <name type="scientific">Huso huso</name>
    <name type="common">Beluga</name>
    <name type="synonym">Acipenser huso</name>
    <dbReference type="NCBI Taxonomy" id="61971"/>
    <lineage>
        <taxon>Eukaryota</taxon>
        <taxon>Metazoa</taxon>
        <taxon>Chordata</taxon>
        <taxon>Craniata</taxon>
        <taxon>Vertebrata</taxon>
        <taxon>Euteleostomi</taxon>
        <taxon>Actinopterygii</taxon>
        <taxon>Chondrostei</taxon>
        <taxon>Acipenseriformes</taxon>
        <taxon>Acipenseridae</taxon>
        <taxon>Huso</taxon>
    </lineage>
</organism>
<dbReference type="InterPro" id="IPR050951">
    <property type="entry name" value="Retrovirus_Pol_polyprotein"/>
</dbReference>
<dbReference type="PANTHER" id="PTHR37984:SF5">
    <property type="entry name" value="PROTEIN NYNRIN-LIKE"/>
    <property type="match status" value="1"/>
</dbReference>
<accession>A0ABR0Y2D8</accession>
<evidence type="ECO:0000256" key="1">
    <source>
        <dbReference type="ARBA" id="ARBA00039658"/>
    </source>
</evidence>
<gene>
    <name evidence="4" type="ORF">HHUSO_G36309</name>
</gene>
<evidence type="ECO:0000256" key="2">
    <source>
        <dbReference type="SAM" id="MobiDB-lite"/>
    </source>
</evidence>
<evidence type="ECO:0000313" key="5">
    <source>
        <dbReference type="Proteomes" id="UP001369086"/>
    </source>
</evidence>
<comment type="caution">
    <text evidence="4">The sequence shown here is derived from an EMBL/GenBank/DDBJ whole genome shotgun (WGS) entry which is preliminary data.</text>
</comment>
<feature type="domain" description="Integrase catalytic" evidence="3">
    <location>
        <begin position="167"/>
        <end position="333"/>
    </location>
</feature>
<dbReference type="PROSITE" id="PS50994">
    <property type="entry name" value="INTEGRASE"/>
    <property type="match status" value="1"/>
</dbReference>
<dbReference type="InterPro" id="IPR036397">
    <property type="entry name" value="RNaseH_sf"/>
</dbReference>
<proteinExistence type="predicted"/>
<sequence>MSRSQDDNDPESSGHGQGDDLGLKTAFEESWSKMGHTEAVKFLWGPNYNKVLEETEAAKKKPSGQRTTLERRRVNRFDVLRIGDAKTLIVPGSASKSSPAEIKFYVKTDDLFQILREAHIAIGHGGKHRMEAALSKKYKNIPRSAVMLYVSLCQQCQRNRNVPRRGLAARPLLLNEMSSPAQCDLIDFQSQPDGEYKWALVYQDHLTKFCILRPLKTKRGAEVAYILIDIFCLLGAPNVLQTDNGREFQNEIARELQAMWPQLKFVRGRPPRSESQGSVERANQDVKEMLSAWTKENQTPHWAEGLRFVQFHKNSTLHQGINQSPYEAMFGKKAKLGLKNSSLPKEITDALETKHELEKTPTQIQIGEEQPPTHCTGSSTPEVTTTVDDHSILEVPEEGQNGFGSSTKSHVTEAAGTVCQETSSGAHTCAVFKDVVHAICGETLGGDEGYGSKIICSLCTKKTNLKIQRKRAHSCLAKQAKKMRSGREEVSTGSSWNYSADPNPSYGPWST</sequence>
<dbReference type="InterPro" id="IPR057560">
    <property type="entry name" value="Znf_SCAND3"/>
</dbReference>
<dbReference type="EMBL" id="JAHFZB010000056">
    <property type="protein sequence ID" value="KAK6466581.1"/>
    <property type="molecule type" value="Genomic_DNA"/>
</dbReference>
<dbReference type="Gene3D" id="3.30.420.10">
    <property type="entry name" value="Ribonuclease H-like superfamily/Ribonuclease H"/>
    <property type="match status" value="1"/>
</dbReference>
<reference evidence="4 5" key="1">
    <citation type="submission" date="2021-05" db="EMBL/GenBank/DDBJ databases">
        <authorList>
            <person name="Zahm M."/>
            <person name="Klopp C."/>
            <person name="Cabau C."/>
            <person name="Kuhl H."/>
            <person name="Suciu R."/>
            <person name="Ciorpac M."/>
            <person name="Holostenco D."/>
            <person name="Gessner J."/>
            <person name="Wuertz S."/>
            <person name="Hohne C."/>
            <person name="Stock M."/>
            <person name="Gislard M."/>
            <person name="Lluch J."/>
            <person name="Milhes M."/>
            <person name="Lampietro C."/>
            <person name="Lopez Roques C."/>
            <person name="Donnadieu C."/>
            <person name="Du K."/>
            <person name="Schartl M."/>
            <person name="Guiguen Y."/>
        </authorList>
    </citation>
    <scope>NUCLEOTIDE SEQUENCE [LARGE SCALE GENOMIC DNA]</scope>
    <source>
        <strain evidence="4">Hh-F2</strain>
        <tissue evidence="4">Blood</tissue>
    </source>
</reference>
<name>A0ABR0Y2D8_HUSHU</name>
<dbReference type="Pfam" id="PF23663">
    <property type="entry name" value="Znf_SCAND3"/>
    <property type="match status" value="1"/>
</dbReference>
<protein>
    <recommendedName>
        <fullName evidence="1">Gypsy retrotransposon integrase-like protein 1</fullName>
    </recommendedName>
</protein>
<feature type="region of interest" description="Disordered" evidence="2">
    <location>
        <begin position="1"/>
        <end position="27"/>
    </location>
</feature>
<feature type="compositionally biased region" description="Polar residues" evidence="2">
    <location>
        <begin position="491"/>
        <end position="511"/>
    </location>
</feature>
<evidence type="ECO:0000313" key="4">
    <source>
        <dbReference type="EMBL" id="KAK6466581.1"/>
    </source>
</evidence>
<feature type="region of interest" description="Disordered" evidence="2">
    <location>
        <begin position="478"/>
        <end position="511"/>
    </location>
</feature>
<dbReference type="PANTHER" id="PTHR37984">
    <property type="entry name" value="PROTEIN CBG26694"/>
    <property type="match status" value="1"/>
</dbReference>
<evidence type="ECO:0000259" key="3">
    <source>
        <dbReference type="PROSITE" id="PS50994"/>
    </source>
</evidence>
<keyword evidence="5" id="KW-1185">Reference proteome</keyword>
<feature type="compositionally biased region" description="Basic and acidic residues" evidence="2">
    <location>
        <begin position="17"/>
        <end position="27"/>
    </location>
</feature>
<dbReference type="InterPro" id="IPR001584">
    <property type="entry name" value="Integrase_cat-core"/>
</dbReference>
<dbReference type="InterPro" id="IPR012337">
    <property type="entry name" value="RNaseH-like_sf"/>
</dbReference>
<dbReference type="Proteomes" id="UP001369086">
    <property type="component" value="Unassembled WGS sequence"/>
</dbReference>
<dbReference type="Pfam" id="PF17921">
    <property type="entry name" value="Integrase_H2C2"/>
    <property type="match status" value="1"/>
</dbReference>
<dbReference type="InterPro" id="IPR041588">
    <property type="entry name" value="Integrase_H2C2"/>
</dbReference>